<reference evidence="2" key="1">
    <citation type="journal article" date="2020" name="Phytopathology">
        <title>Genome sequence of the chestnut blight fungus Cryphonectria parasitica EP155: A fundamental resource for an archetypical invasive plant pathogen.</title>
        <authorList>
            <person name="Crouch J.A."/>
            <person name="Dawe A."/>
            <person name="Aerts A."/>
            <person name="Barry K."/>
            <person name="Churchill A.C.L."/>
            <person name="Grimwood J."/>
            <person name="Hillman B."/>
            <person name="Milgroom M.G."/>
            <person name="Pangilinan J."/>
            <person name="Smith M."/>
            <person name="Salamov A."/>
            <person name="Schmutz J."/>
            <person name="Yadav J."/>
            <person name="Grigoriev I.V."/>
            <person name="Nuss D."/>
        </authorList>
    </citation>
    <scope>NUCLEOTIDE SEQUENCE</scope>
    <source>
        <strain evidence="2">EP155</strain>
    </source>
</reference>
<dbReference type="OrthoDB" id="5278621at2759"/>
<dbReference type="Proteomes" id="UP000803844">
    <property type="component" value="Unassembled WGS sequence"/>
</dbReference>
<feature type="compositionally biased region" description="Polar residues" evidence="1">
    <location>
        <begin position="1"/>
        <end position="13"/>
    </location>
</feature>
<protein>
    <submittedName>
        <fullName evidence="2">Uncharacterized protein</fullName>
    </submittedName>
</protein>
<feature type="region of interest" description="Disordered" evidence="1">
    <location>
        <begin position="1"/>
        <end position="25"/>
    </location>
</feature>
<evidence type="ECO:0000313" key="3">
    <source>
        <dbReference type="Proteomes" id="UP000803844"/>
    </source>
</evidence>
<name>A0A9P5CU52_CRYP1</name>
<keyword evidence="3" id="KW-1185">Reference proteome</keyword>
<organism evidence="2 3">
    <name type="scientific">Cryphonectria parasitica (strain ATCC 38755 / EP155)</name>
    <dbReference type="NCBI Taxonomy" id="660469"/>
    <lineage>
        <taxon>Eukaryota</taxon>
        <taxon>Fungi</taxon>
        <taxon>Dikarya</taxon>
        <taxon>Ascomycota</taxon>
        <taxon>Pezizomycotina</taxon>
        <taxon>Sordariomycetes</taxon>
        <taxon>Sordariomycetidae</taxon>
        <taxon>Diaporthales</taxon>
        <taxon>Cryphonectriaceae</taxon>
        <taxon>Cryphonectria-Endothia species complex</taxon>
        <taxon>Cryphonectria</taxon>
    </lineage>
</organism>
<accession>A0A9P5CU52</accession>
<evidence type="ECO:0000313" key="2">
    <source>
        <dbReference type="EMBL" id="KAF3769775.1"/>
    </source>
</evidence>
<proteinExistence type="predicted"/>
<dbReference type="EMBL" id="MU032344">
    <property type="protein sequence ID" value="KAF3769775.1"/>
    <property type="molecule type" value="Genomic_DNA"/>
</dbReference>
<dbReference type="GeneID" id="63835219"/>
<gene>
    <name evidence="2" type="ORF">M406DRAFT_270747</name>
</gene>
<evidence type="ECO:0000256" key="1">
    <source>
        <dbReference type="SAM" id="MobiDB-lite"/>
    </source>
</evidence>
<comment type="caution">
    <text evidence="2">The sequence shown here is derived from an EMBL/GenBank/DDBJ whole genome shotgun (WGS) entry which is preliminary data.</text>
</comment>
<dbReference type="AlphaFoldDB" id="A0A9P5CU52"/>
<sequence>MSGQTQTPANSNIGHDAPKAFDADGSIGKQFTEAGAIGGTAQKVGGPFDKEGAIGKQFTAEGGIGGMVQDKMGGQTKKSN</sequence>
<dbReference type="RefSeq" id="XP_040780736.1">
    <property type="nucleotide sequence ID" value="XM_040918090.1"/>
</dbReference>